<keyword evidence="3" id="KW-0969">Cilium</keyword>
<reference evidence="3 4" key="1">
    <citation type="journal article" date="2012" name="Genet. Mol. Biol.">
        <title>Analysis of 16S rRNA and mxaF genes revealing insights into Methylobacterium niche-specific plant association.</title>
        <authorList>
            <person name="Dourado M.N."/>
            <person name="Andreote F.D."/>
            <person name="Dini-Andreote F."/>
            <person name="Conti R."/>
            <person name="Araujo J.M."/>
            <person name="Araujo W.L."/>
        </authorList>
    </citation>
    <scope>NUCLEOTIDE SEQUENCE [LARGE SCALE GENOMIC DNA]</scope>
    <source>
        <strain evidence="3 4">SR1.6/4</strain>
    </source>
</reference>
<dbReference type="CDD" id="cd17470">
    <property type="entry name" value="T3SS_Flik_C"/>
    <property type="match status" value="1"/>
</dbReference>
<feature type="compositionally biased region" description="Low complexity" evidence="1">
    <location>
        <begin position="300"/>
        <end position="319"/>
    </location>
</feature>
<evidence type="ECO:0000313" key="3">
    <source>
        <dbReference type="EMBL" id="MEE7456979.1"/>
    </source>
</evidence>
<proteinExistence type="predicted"/>
<feature type="region of interest" description="Disordered" evidence="1">
    <location>
        <begin position="582"/>
        <end position="658"/>
    </location>
</feature>
<accession>A0ABU7T8U6</accession>
<dbReference type="InterPro" id="IPR021136">
    <property type="entry name" value="Flagellar_hook_control-like_C"/>
</dbReference>
<feature type="compositionally biased region" description="Basic and acidic residues" evidence="1">
    <location>
        <begin position="630"/>
        <end position="658"/>
    </location>
</feature>
<keyword evidence="3" id="KW-0966">Cell projection</keyword>
<feature type="domain" description="Flagellar hook-length control protein-like C-terminal" evidence="2">
    <location>
        <begin position="520"/>
        <end position="589"/>
    </location>
</feature>
<evidence type="ECO:0000313" key="4">
    <source>
        <dbReference type="Proteomes" id="UP001349262"/>
    </source>
</evidence>
<dbReference type="Gene3D" id="3.30.750.140">
    <property type="match status" value="1"/>
</dbReference>
<feature type="region of interest" description="Disordered" evidence="1">
    <location>
        <begin position="138"/>
        <end position="486"/>
    </location>
</feature>
<dbReference type="Proteomes" id="UP001349262">
    <property type="component" value="Unassembled WGS sequence"/>
</dbReference>
<organism evidence="3 4">
    <name type="scientific">Methylobacterium radiotolerans</name>
    <dbReference type="NCBI Taxonomy" id="31998"/>
    <lineage>
        <taxon>Bacteria</taxon>
        <taxon>Pseudomonadati</taxon>
        <taxon>Pseudomonadota</taxon>
        <taxon>Alphaproteobacteria</taxon>
        <taxon>Hyphomicrobiales</taxon>
        <taxon>Methylobacteriaceae</taxon>
        <taxon>Methylobacterium</taxon>
    </lineage>
</organism>
<evidence type="ECO:0000256" key="1">
    <source>
        <dbReference type="SAM" id="MobiDB-lite"/>
    </source>
</evidence>
<evidence type="ECO:0000259" key="2">
    <source>
        <dbReference type="Pfam" id="PF02120"/>
    </source>
</evidence>
<keyword evidence="3" id="KW-0282">Flagellum</keyword>
<protein>
    <submittedName>
        <fullName evidence="3">Flagellar hook-length control protein FliK</fullName>
    </submittedName>
</protein>
<feature type="compositionally biased region" description="Low complexity" evidence="1">
    <location>
        <begin position="343"/>
        <end position="354"/>
    </location>
</feature>
<feature type="compositionally biased region" description="Gly residues" evidence="1">
    <location>
        <begin position="585"/>
        <end position="601"/>
    </location>
</feature>
<gene>
    <name evidence="3" type="ORF">MRSR164_09385</name>
</gene>
<name>A0ABU7T8U6_9HYPH</name>
<sequence length="658" mass="65636">MRSLDTLIPLRSKLEAGRSPVGEEAGAAPGFEAMLGALENGAPQRGEAATGEPEAGADKPAASASETPLAPGTEPGSVLQALMALAGPAAPLFAPAPSAGVEAMVQRAAARSGSRADTISAETTGPVSVVGLETHFAPVRPRGSAPSLSDAPGLGKVAGERSAPAANPAPVGTGAAPEIPAAESGARATSIPRDASDADTAPSESADRSAPVREQQMAGFRSPAGGPSASDTPPEPAGMFGLGRYTRTDEAAGLVSPQPATPRPTMSDAARSSDMRAAAPPLGESPQPGQPGFEQASPTGSAAVEAAPAQAAMPASPQGQAGGGRTIRPAGTTDATALSRSVEPAAADASEPSPLLQPGATGPAERGREPGRLHPSGSDRAAPNSFVGPAAADVSEPSTLSRPGATPPAERGPEPQRAHPAGGARGEPIAAQAAPSVPGTEVEPRRGQAKAGAATDLPGAEALVPEAPSVEPAAHETAAAPVPTPGSPLRQIVDAISAQLPAAPAALARLIPVPGEAGPLKILTLQLHPAELGSVLVRMRLQDGRLEMNLRTSREETAERLRKEGDLLSGLLREAGYEPEAVTIQGGGTGSGESGPRGQGFGAFAESQGGQHDGQPGAATQDHSGRRPSPRADEAAKPREEQEHETDSGGRDRGSLYL</sequence>
<dbReference type="EMBL" id="MLBY01000004">
    <property type="protein sequence ID" value="MEE7456979.1"/>
    <property type="molecule type" value="Genomic_DNA"/>
</dbReference>
<dbReference type="InterPro" id="IPR038610">
    <property type="entry name" value="FliK-like_C_sf"/>
</dbReference>
<feature type="compositionally biased region" description="Low complexity" evidence="1">
    <location>
        <begin position="266"/>
        <end position="279"/>
    </location>
</feature>
<comment type="caution">
    <text evidence="3">The sequence shown here is derived from an EMBL/GenBank/DDBJ whole genome shotgun (WGS) entry which is preliminary data.</text>
</comment>
<dbReference type="Pfam" id="PF02120">
    <property type="entry name" value="Flg_hook"/>
    <property type="match status" value="1"/>
</dbReference>
<feature type="region of interest" description="Disordered" evidence="1">
    <location>
        <begin position="37"/>
        <end position="75"/>
    </location>
</feature>
<keyword evidence="4" id="KW-1185">Reference proteome</keyword>